<gene>
    <name evidence="2" type="ORF">FHR31_000562</name>
</gene>
<feature type="region of interest" description="Disordered" evidence="1">
    <location>
        <begin position="1"/>
        <end position="46"/>
    </location>
</feature>
<dbReference type="Gene3D" id="3.40.50.300">
    <property type="entry name" value="P-loop containing nucleotide triphosphate hydrolases"/>
    <property type="match status" value="1"/>
</dbReference>
<dbReference type="NCBIfam" id="NF045971">
    <property type="entry name" value="conju_CD1110"/>
    <property type="match status" value="1"/>
</dbReference>
<organism evidence="2 3">
    <name type="scientific">Parvibacter caecicola</name>
    <dbReference type="NCBI Taxonomy" id="747645"/>
    <lineage>
        <taxon>Bacteria</taxon>
        <taxon>Bacillati</taxon>
        <taxon>Actinomycetota</taxon>
        <taxon>Coriobacteriia</taxon>
        <taxon>Coriobacteriales</taxon>
        <taxon>Coriobacteriaceae</taxon>
        <taxon>Parvibacter</taxon>
    </lineage>
</organism>
<protein>
    <submittedName>
        <fullName evidence="2">Type IV secretory pathway VirB4 component</fullName>
    </submittedName>
</protein>
<dbReference type="PANTHER" id="PTHR30121">
    <property type="entry name" value="UNCHARACTERIZED PROTEIN YJGR-RELATED"/>
    <property type="match status" value="1"/>
</dbReference>
<sequence length="835" mass="93616">MSRNSSNQNEQKALVRPGSAPKRSKSLGRRMAEQERELTDQMAEKRKRRRAARDVYGAVGFDLMYENGIAQVEEGLFSQTLAFDDISYQSAREEAQQAIFSGWCQLFDYFGAESCVQLAVVNRPIPADLIGRKRFFDASDPATAAYAEEYNRILNDKMREGVSNLVRERYLTFSVGAASIEEAIPKLARMRTDAEQTLAKMRSASRPLSGEERLDAIHGLLRPGKPNLFSWEAVGATGGLTSKDLICPASLDFKPEGSGTCFKTEDTWGQVLSINRFGSELSDRCLADIIDLPIPLAISIHVQAMDKSKAVAFVKKRIAWMDKEIIDEQMSAVKKGYDFQILPSELKYSKEEAEDLLDHLQNRNQRLYVYTGLVYTYASTREQLDDQVMQIVSTARRNSIEADALDFRQREGLNSVLPLGHNHVEVSRMMTTAQVAIQMPFATQELAQTGGGYYGQNKQSSNLVLCNRKRLASPMGFVAGKPGSGKSFSVKREIENTILAYPDDEIIILDPAGEYSPVVVANGGESIRFAPDSDTHLNPFDLADVAHQSPSAQMAFKIDAFLALSSATMAEGAEGLPEADKSIISRCVEAAYREAAETGRDPLLGDFHRILKEQPEPEARDIALRYERYVEGALSFFNHPSNVGFERRITNIDFKDLSENMRAFGIIAVLESVRNRMYYNYERGITTWLYIDEVQSLFGHPAIISYFSKYWAEGRKFNLIATGITQNSVYMLDHEEARNMVLNSDFVLLHKQSPLDRRAWAELLDMSAQESSYIDESVRAGEGLLIAGGARVPLKDDFPKGKLYELFNTKPEEIAAKKRESDFAKRARRRKGADQ</sequence>
<reference evidence="2 3" key="1">
    <citation type="submission" date="2020-08" db="EMBL/GenBank/DDBJ databases">
        <title>Sequencing the genomes of 1000 actinobacteria strains.</title>
        <authorList>
            <person name="Klenk H.-P."/>
        </authorList>
    </citation>
    <scope>NUCLEOTIDE SEQUENCE [LARGE SCALE GENOMIC DNA]</scope>
    <source>
        <strain evidence="2 3">DSM 22242</strain>
    </source>
</reference>
<dbReference type="PANTHER" id="PTHR30121:SF6">
    <property type="entry name" value="SLR6007 PROTEIN"/>
    <property type="match status" value="1"/>
</dbReference>
<dbReference type="InterPro" id="IPR027417">
    <property type="entry name" value="P-loop_NTPase"/>
</dbReference>
<evidence type="ECO:0000256" key="1">
    <source>
        <dbReference type="SAM" id="MobiDB-lite"/>
    </source>
</evidence>
<dbReference type="EMBL" id="JACHYA010000001">
    <property type="protein sequence ID" value="MBB3170782.1"/>
    <property type="molecule type" value="Genomic_DNA"/>
</dbReference>
<dbReference type="Proteomes" id="UP000530850">
    <property type="component" value="Unassembled WGS sequence"/>
</dbReference>
<evidence type="ECO:0000313" key="2">
    <source>
        <dbReference type="EMBL" id="MBB3170782.1"/>
    </source>
</evidence>
<dbReference type="RefSeq" id="WP_214646982.1">
    <property type="nucleotide sequence ID" value="NZ_JACHYA010000001.1"/>
</dbReference>
<proteinExistence type="predicted"/>
<dbReference type="SUPFAM" id="SSF52540">
    <property type="entry name" value="P-loop containing nucleoside triphosphate hydrolases"/>
    <property type="match status" value="1"/>
</dbReference>
<dbReference type="Gene3D" id="1.10.8.730">
    <property type="match status" value="1"/>
</dbReference>
<feature type="compositionally biased region" description="Polar residues" evidence="1">
    <location>
        <begin position="1"/>
        <end position="11"/>
    </location>
</feature>
<evidence type="ECO:0000313" key="3">
    <source>
        <dbReference type="Proteomes" id="UP000530850"/>
    </source>
</evidence>
<feature type="compositionally biased region" description="Basic and acidic residues" evidence="1">
    <location>
        <begin position="30"/>
        <end position="44"/>
    </location>
</feature>
<name>A0A7W5D0V0_9ACTN</name>
<accession>A0A7W5D0V0</accession>
<dbReference type="GeneID" id="93357149"/>
<dbReference type="InterPro" id="IPR051162">
    <property type="entry name" value="T4SS_component"/>
</dbReference>
<comment type="caution">
    <text evidence="2">The sequence shown here is derived from an EMBL/GenBank/DDBJ whole genome shotgun (WGS) entry which is preliminary data.</text>
</comment>
<dbReference type="AlphaFoldDB" id="A0A7W5D0V0"/>